<evidence type="ECO:0000259" key="1">
    <source>
        <dbReference type="PROSITE" id="PS50090"/>
    </source>
</evidence>
<dbReference type="PROSITE" id="PS50090">
    <property type="entry name" value="MYB_LIKE"/>
    <property type="match status" value="1"/>
</dbReference>
<dbReference type="PANTHER" id="PTHR31672">
    <property type="entry name" value="BNACNNG10540D PROTEIN"/>
    <property type="match status" value="1"/>
</dbReference>
<dbReference type="Proteomes" id="UP001141806">
    <property type="component" value="Unassembled WGS sequence"/>
</dbReference>
<organism evidence="4 5">
    <name type="scientific">Protea cynaroides</name>
    <dbReference type="NCBI Taxonomy" id="273540"/>
    <lineage>
        <taxon>Eukaryota</taxon>
        <taxon>Viridiplantae</taxon>
        <taxon>Streptophyta</taxon>
        <taxon>Embryophyta</taxon>
        <taxon>Tracheophyta</taxon>
        <taxon>Spermatophyta</taxon>
        <taxon>Magnoliopsida</taxon>
        <taxon>Proteales</taxon>
        <taxon>Proteaceae</taxon>
        <taxon>Protea</taxon>
    </lineage>
</organism>
<dbReference type="EMBL" id="JAMYWD010000387">
    <property type="protein sequence ID" value="KAJ4949765.1"/>
    <property type="molecule type" value="Genomic_DNA"/>
</dbReference>
<dbReference type="InterPro" id="IPR001810">
    <property type="entry name" value="F-box_dom"/>
</dbReference>
<proteinExistence type="predicted"/>
<comment type="caution">
    <text evidence="4">The sequence shown here is derived from an EMBL/GenBank/DDBJ whole genome shotgun (WGS) entry which is preliminary data.</text>
</comment>
<keyword evidence="5" id="KW-1185">Reference proteome</keyword>
<dbReference type="NCBIfam" id="TIGR01640">
    <property type="entry name" value="F_box_assoc_1"/>
    <property type="match status" value="1"/>
</dbReference>
<dbReference type="InterPro" id="IPR013187">
    <property type="entry name" value="F-box-assoc_dom_typ3"/>
</dbReference>
<dbReference type="Gene3D" id="1.20.1280.50">
    <property type="match status" value="1"/>
</dbReference>
<feature type="domain" description="F-box" evidence="2">
    <location>
        <begin position="1"/>
        <end position="32"/>
    </location>
</feature>
<dbReference type="SUPFAM" id="SSF46689">
    <property type="entry name" value="Homeodomain-like"/>
    <property type="match status" value="1"/>
</dbReference>
<dbReference type="InterPro" id="IPR001005">
    <property type="entry name" value="SANT/Myb"/>
</dbReference>
<feature type="domain" description="HTH myb-type" evidence="3">
    <location>
        <begin position="386"/>
        <end position="447"/>
    </location>
</feature>
<reference evidence="4" key="1">
    <citation type="journal article" date="2023" name="Plant J.">
        <title>The genome of the king protea, Protea cynaroides.</title>
        <authorList>
            <person name="Chang J."/>
            <person name="Duong T.A."/>
            <person name="Schoeman C."/>
            <person name="Ma X."/>
            <person name="Roodt D."/>
            <person name="Barker N."/>
            <person name="Li Z."/>
            <person name="Van de Peer Y."/>
            <person name="Mizrachi E."/>
        </authorList>
    </citation>
    <scope>NUCLEOTIDE SEQUENCE</scope>
    <source>
        <tissue evidence="4">Young leaves</tissue>
    </source>
</reference>
<dbReference type="Gene3D" id="1.10.10.60">
    <property type="entry name" value="Homeodomain-like"/>
    <property type="match status" value="1"/>
</dbReference>
<evidence type="ECO:0000313" key="5">
    <source>
        <dbReference type="Proteomes" id="UP001141806"/>
    </source>
</evidence>
<protein>
    <recommendedName>
        <fullName evidence="6">F-box domain-containing protein</fullName>
    </recommendedName>
</protein>
<gene>
    <name evidence="4" type="ORF">NE237_016356</name>
</gene>
<evidence type="ECO:0000313" key="4">
    <source>
        <dbReference type="EMBL" id="KAJ4949765.1"/>
    </source>
</evidence>
<evidence type="ECO:0008006" key="6">
    <source>
        <dbReference type="Google" id="ProtNLM"/>
    </source>
</evidence>
<feature type="domain" description="Myb-like" evidence="1">
    <location>
        <begin position="379"/>
        <end position="443"/>
    </location>
</feature>
<dbReference type="InterPro" id="IPR017451">
    <property type="entry name" value="F-box-assoc_interact_dom"/>
</dbReference>
<evidence type="ECO:0000259" key="3">
    <source>
        <dbReference type="PROSITE" id="PS51294"/>
    </source>
</evidence>
<dbReference type="Pfam" id="PF12937">
    <property type="entry name" value="F-box-like"/>
    <property type="match status" value="1"/>
</dbReference>
<dbReference type="AlphaFoldDB" id="A0A9Q0GNV6"/>
<dbReference type="Pfam" id="PF08268">
    <property type="entry name" value="FBA_3"/>
    <property type="match status" value="1"/>
</dbReference>
<dbReference type="InterPro" id="IPR036047">
    <property type="entry name" value="F-box-like_dom_sf"/>
</dbReference>
<accession>A0A9Q0GNV6</accession>
<dbReference type="Pfam" id="PF13921">
    <property type="entry name" value="Myb_DNA-bind_6"/>
    <property type="match status" value="1"/>
</dbReference>
<dbReference type="SMART" id="SM00256">
    <property type="entry name" value="FBOX"/>
    <property type="match status" value="1"/>
</dbReference>
<dbReference type="InterPro" id="IPR017930">
    <property type="entry name" value="Myb_dom"/>
</dbReference>
<dbReference type="CDD" id="cd00167">
    <property type="entry name" value="SANT"/>
    <property type="match status" value="1"/>
</dbReference>
<dbReference type="SUPFAM" id="SSF81383">
    <property type="entry name" value="F-box domain"/>
    <property type="match status" value="1"/>
</dbReference>
<dbReference type="InterPro" id="IPR050796">
    <property type="entry name" value="SCF_F-box_component"/>
</dbReference>
<name>A0A9Q0GNV6_9MAGN</name>
<evidence type="ECO:0000259" key="2">
    <source>
        <dbReference type="PROSITE" id="PS50181"/>
    </source>
</evidence>
<dbReference type="InterPro" id="IPR009057">
    <property type="entry name" value="Homeodomain-like_sf"/>
</dbReference>
<dbReference type="PROSITE" id="PS50181">
    <property type="entry name" value="FBOX"/>
    <property type="match status" value="1"/>
</dbReference>
<dbReference type="SMART" id="SM00717">
    <property type="entry name" value="SANT"/>
    <property type="match status" value="1"/>
</dbReference>
<sequence length="486" mass="56522">MNLPKDIIFEIWSRLPIESFLRCRSVCKLWYNWGYETIHQLPHLVLAVQPEASLPLHDDNKISSLLMMNVEGDHCKTRQIPLGFQLFERLLFDIVGSCNGFLCLCLPLPVYNCPIYLYNPITKEATLLPRSHLTPSLSRTVGLSTTVGFGFDRLDNKYKVVRVHEIPYIESDDEGEDCKKFNTLSEIITVNANAFWRKLDFPRAVRTYKGVHPVFLDGILYWLCDNILALDIHSEKHWTIECPPLKHSSRKRKSLIHIDGSLAIIDYNYHSPMSIDIWLLKGSKTMGFSFSLTTYDMSRVLYPQAGSGDFLVIAKLSHDTFLLELRSDQPILMNRSNQVHDYSIVLYSSITQQYLSVQGTWKKSMFQRHWMVPTLKSLNAEIDINSWTDEEDRLLVRLVTQYSARTWAQIAHRLVIENWIRFAKYVRAVRTGGQCRERWHNHLCFSFLSFSLVLGELLQRSSWNEEEDEILLTEYHGVLGEQIIRD</sequence>
<dbReference type="OrthoDB" id="5319261at2759"/>
<dbReference type="PROSITE" id="PS51294">
    <property type="entry name" value="HTH_MYB"/>
    <property type="match status" value="1"/>
</dbReference>